<comment type="caution">
    <text evidence="1">The sequence shown here is derived from an EMBL/GenBank/DDBJ whole genome shotgun (WGS) entry which is preliminary data.</text>
</comment>
<evidence type="ECO:0000313" key="2">
    <source>
        <dbReference type="Proteomes" id="UP000265618"/>
    </source>
</evidence>
<gene>
    <name evidence="1" type="ORF">KIPB_010025</name>
</gene>
<organism evidence="1 2">
    <name type="scientific">Kipferlia bialata</name>
    <dbReference type="NCBI Taxonomy" id="797122"/>
    <lineage>
        <taxon>Eukaryota</taxon>
        <taxon>Metamonada</taxon>
        <taxon>Carpediemonas-like organisms</taxon>
        <taxon>Kipferlia</taxon>
    </lineage>
</organism>
<dbReference type="Proteomes" id="UP000265618">
    <property type="component" value="Unassembled WGS sequence"/>
</dbReference>
<accession>A0A9K3D401</accession>
<dbReference type="OrthoDB" id="432528at2759"/>
<sequence>RADTIECYMCRDTCVVKVSAKGGYHLLAFKKKTVNKMSVTMNTHTCRDYSMASEDTLAPPPLDLCHFHLFPKCKTSVSLTPVACLSPTETLCVHGNNLVVHTRHSDGTDGVEKLPNVPIPPVLVGGMDEREGTWVPMAHMIRVIGSVLCGVWCLKRRFGHVVYSIWMMHLDTLEWKQLDMPHCQNDRDPIIASATAFEDRFLVFCHFSSSTPSAVVSIDLETGQNTFLPALPPFRRYRGLAADGYAVRLFAGDESYTHVIKYSGMDSAAWETDTLDGIPVYQSATTLELAYMDFGQQRERERVQIQIRTRDPSEYGAEAIHIGPRHILLRHGHCPVGSVPDDSGTYLYSHDK</sequence>
<name>A0A9K3D401_9EUKA</name>
<feature type="non-terminal residue" evidence="1">
    <location>
        <position position="1"/>
    </location>
</feature>
<protein>
    <submittedName>
        <fullName evidence="1">Uncharacterized protein</fullName>
    </submittedName>
</protein>
<reference evidence="1 2" key="1">
    <citation type="journal article" date="2018" name="PLoS ONE">
        <title>The draft genome of Kipferlia bialata reveals reductive genome evolution in fornicate parasites.</title>
        <authorList>
            <person name="Tanifuji G."/>
            <person name="Takabayashi S."/>
            <person name="Kume K."/>
            <person name="Takagi M."/>
            <person name="Nakayama T."/>
            <person name="Kamikawa R."/>
            <person name="Inagaki Y."/>
            <person name="Hashimoto T."/>
        </authorList>
    </citation>
    <scope>NUCLEOTIDE SEQUENCE [LARGE SCALE GENOMIC DNA]</scope>
    <source>
        <strain evidence="1">NY0173</strain>
    </source>
</reference>
<dbReference type="InterPro" id="IPR011043">
    <property type="entry name" value="Gal_Oxase/kelch_b-propeller"/>
</dbReference>
<evidence type="ECO:0000313" key="1">
    <source>
        <dbReference type="EMBL" id="GIQ87890.1"/>
    </source>
</evidence>
<proteinExistence type="predicted"/>
<dbReference type="EMBL" id="BDIP01003586">
    <property type="protein sequence ID" value="GIQ87890.1"/>
    <property type="molecule type" value="Genomic_DNA"/>
</dbReference>
<keyword evidence="2" id="KW-1185">Reference proteome</keyword>
<dbReference type="AlphaFoldDB" id="A0A9K3D401"/>
<dbReference type="SUPFAM" id="SSF50965">
    <property type="entry name" value="Galactose oxidase, central domain"/>
    <property type="match status" value="1"/>
</dbReference>